<protein>
    <submittedName>
        <fullName evidence="2">Uncharacterized protein</fullName>
    </submittedName>
</protein>
<name>A0A1I7ZQH6_9BILA</name>
<sequence length="176" mass="19247">MVDYAKHCSRTVTICIAVNCCGRRRTSNNAVANLFVLLRHPVIKAQKAKCSIATCTFGLTTVPRDSRSAWGDEWNPDQEEVTGISPVHIMTATSQTQHASESRTNPLTGRHFDMVSFCKQQTQHFDSCVTHDRCAPAPWAALAADVIAETLSAPELDLVAQGPSGDGRKTHQRNSL</sequence>
<proteinExistence type="predicted"/>
<dbReference type="WBParaSite" id="L893_g2878.t1">
    <property type="protein sequence ID" value="L893_g2878.t1"/>
    <property type="gene ID" value="L893_g2878"/>
</dbReference>
<accession>A0A1I7ZQH6</accession>
<evidence type="ECO:0000313" key="1">
    <source>
        <dbReference type="Proteomes" id="UP000095287"/>
    </source>
</evidence>
<reference evidence="2" key="1">
    <citation type="submission" date="2016-11" db="UniProtKB">
        <authorList>
            <consortium name="WormBaseParasite"/>
        </authorList>
    </citation>
    <scope>IDENTIFICATION</scope>
</reference>
<keyword evidence="1" id="KW-1185">Reference proteome</keyword>
<dbReference type="Proteomes" id="UP000095287">
    <property type="component" value="Unplaced"/>
</dbReference>
<evidence type="ECO:0000313" key="2">
    <source>
        <dbReference type="WBParaSite" id="L893_g2878.t1"/>
    </source>
</evidence>
<organism evidence="1 2">
    <name type="scientific">Steinernema glaseri</name>
    <dbReference type="NCBI Taxonomy" id="37863"/>
    <lineage>
        <taxon>Eukaryota</taxon>
        <taxon>Metazoa</taxon>
        <taxon>Ecdysozoa</taxon>
        <taxon>Nematoda</taxon>
        <taxon>Chromadorea</taxon>
        <taxon>Rhabditida</taxon>
        <taxon>Tylenchina</taxon>
        <taxon>Panagrolaimomorpha</taxon>
        <taxon>Strongyloidoidea</taxon>
        <taxon>Steinernematidae</taxon>
        <taxon>Steinernema</taxon>
    </lineage>
</organism>
<dbReference type="AlphaFoldDB" id="A0A1I7ZQH6"/>